<evidence type="ECO:0000313" key="1">
    <source>
        <dbReference type="EMBL" id="CRK90560.1"/>
    </source>
</evidence>
<proteinExistence type="predicted"/>
<name>A0A1J1HR59_9DIPT</name>
<dbReference type="EMBL" id="CVRI01000020">
    <property type="protein sequence ID" value="CRK90560.1"/>
    <property type="molecule type" value="Genomic_DNA"/>
</dbReference>
<organism evidence="1 2">
    <name type="scientific">Clunio marinus</name>
    <dbReference type="NCBI Taxonomy" id="568069"/>
    <lineage>
        <taxon>Eukaryota</taxon>
        <taxon>Metazoa</taxon>
        <taxon>Ecdysozoa</taxon>
        <taxon>Arthropoda</taxon>
        <taxon>Hexapoda</taxon>
        <taxon>Insecta</taxon>
        <taxon>Pterygota</taxon>
        <taxon>Neoptera</taxon>
        <taxon>Endopterygota</taxon>
        <taxon>Diptera</taxon>
        <taxon>Nematocera</taxon>
        <taxon>Chironomoidea</taxon>
        <taxon>Chironomidae</taxon>
        <taxon>Clunio</taxon>
    </lineage>
</organism>
<reference evidence="1 2" key="1">
    <citation type="submission" date="2015-04" db="EMBL/GenBank/DDBJ databases">
        <authorList>
            <person name="Syromyatnikov M.Y."/>
            <person name="Popov V.N."/>
        </authorList>
    </citation>
    <scope>NUCLEOTIDE SEQUENCE [LARGE SCALE GENOMIC DNA]</scope>
</reference>
<sequence length="122" mass="13919">MMGLYTFVSNVSLNHRTSAIRAINITHELTLSSFGKRSKRENKCGIISDIIECFHSTLFGYMSNVFTSQTGIQVTLLNTVRYTLNFTLTCIIKVEDCFKHSHPHTEYVVKCRVKQILKDVKG</sequence>
<dbReference type="AlphaFoldDB" id="A0A1J1HR59"/>
<gene>
    <name evidence="1" type="ORF">CLUMA_CG004263</name>
</gene>
<accession>A0A1J1HR59</accession>
<dbReference type="Proteomes" id="UP000183832">
    <property type="component" value="Unassembled WGS sequence"/>
</dbReference>
<keyword evidence="2" id="KW-1185">Reference proteome</keyword>
<protein>
    <submittedName>
        <fullName evidence="1">CLUMA_CG004263, isoform A</fullName>
    </submittedName>
</protein>
<evidence type="ECO:0000313" key="2">
    <source>
        <dbReference type="Proteomes" id="UP000183832"/>
    </source>
</evidence>